<dbReference type="AlphaFoldDB" id="J3MCD0"/>
<name>J3MCD0_ORYBR</name>
<keyword evidence="3" id="KW-1185">Reference proteome</keyword>
<proteinExistence type="predicted"/>
<reference evidence="2" key="1">
    <citation type="journal article" date="2013" name="Nat. Commun.">
        <title>Whole-genome sequencing of Oryza brachyantha reveals mechanisms underlying Oryza genome evolution.</title>
        <authorList>
            <person name="Chen J."/>
            <person name="Huang Q."/>
            <person name="Gao D."/>
            <person name="Wang J."/>
            <person name="Lang Y."/>
            <person name="Liu T."/>
            <person name="Li B."/>
            <person name="Bai Z."/>
            <person name="Luis Goicoechea J."/>
            <person name="Liang C."/>
            <person name="Chen C."/>
            <person name="Zhang W."/>
            <person name="Sun S."/>
            <person name="Liao Y."/>
            <person name="Zhang X."/>
            <person name="Yang L."/>
            <person name="Song C."/>
            <person name="Wang M."/>
            <person name="Shi J."/>
            <person name="Liu G."/>
            <person name="Liu J."/>
            <person name="Zhou H."/>
            <person name="Zhou W."/>
            <person name="Yu Q."/>
            <person name="An N."/>
            <person name="Chen Y."/>
            <person name="Cai Q."/>
            <person name="Wang B."/>
            <person name="Liu B."/>
            <person name="Min J."/>
            <person name="Huang Y."/>
            <person name="Wu H."/>
            <person name="Li Z."/>
            <person name="Zhang Y."/>
            <person name="Yin Y."/>
            <person name="Song W."/>
            <person name="Jiang J."/>
            <person name="Jackson S.A."/>
            <person name="Wing R.A."/>
            <person name="Wang J."/>
            <person name="Chen M."/>
        </authorList>
    </citation>
    <scope>NUCLEOTIDE SEQUENCE [LARGE SCALE GENOMIC DNA]</scope>
    <source>
        <strain evidence="2">cv. IRGC 101232</strain>
    </source>
</reference>
<evidence type="ECO:0000313" key="3">
    <source>
        <dbReference type="Proteomes" id="UP000006038"/>
    </source>
</evidence>
<protein>
    <submittedName>
        <fullName evidence="2">Uncharacterized protein</fullName>
    </submittedName>
</protein>
<feature type="region of interest" description="Disordered" evidence="1">
    <location>
        <begin position="123"/>
        <end position="191"/>
    </location>
</feature>
<evidence type="ECO:0000256" key="1">
    <source>
        <dbReference type="SAM" id="MobiDB-lite"/>
    </source>
</evidence>
<dbReference type="EnsemblPlants" id="OB06G16740.1">
    <property type="protein sequence ID" value="OB06G16740.1"/>
    <property type="gene ID" value="OB06G16740"/>
</dbReference>
<accession>J3MCD0</accession>
<dbReference type="HOGENOM" id="CLU_1424908_0_0_1"/>
<sequence>MPWPWYHELPLSPLASRCSGLSLTDPRMPSAAAAAFLSPACFLGLLKVSALPLVLPVVVGCALAFFTGESGCFTGELLKIGSLFTTRPCSDELRNRRKSLLHPAFLEAGRVAKGSAFLGGEPLASLPPSGDGDGDGALVASRRAAANGSKSTPEPTLLRRRGDRMPPLAIGDRGDDATLPPSSSPGGGISG</sequence>
<reference evidence="2" key="2">
    <citation type="submission" date="2013-04" db="UniProtKB">
        <authorList>
            <consortium name="EnsemblPlants"/>
        </authorList>
    </citation>
    <scope>IDENTIFICATION</scope>
</reference>
<evidence type="ECO:0000313" key="2">
    <source>
        <dbReference type="EnsemblPlants" id="OB06G16740.1"/>
    </source>
</evidence>
<dbReference type="Gramene" id="OB06G16740.1">
    <property type="protein sequence ID" value="OB06G16740.1"/>
    <property type="gene ID" value="OB06G16740"/>
</dbReference>
<organism evidence="2">
    <name type="scientific">Oryza brachyantha</name>
    <name type="common">malo sina</name>
    <dbReference type="NCBI Taxonomy" id="4533"/>
    <lineage>
        <taxon>Eukaryota</taxon>
        <taxon>Viridiplantae</taxon>
        <taxon>Streptophyta</taxon>
        <taxon>Embryophyta</taxon>
        <taxon>Tracheophyta</taxon>
        <taxon>Spermatophyta</taxon>
        <taxon>Magnoliopsida</taxon>
        <taxon>Liliopsida</taxon>
        <taxon>Poales</taxon>
        <taxon>Poaceae</taxon>
        <taxon>BOP clade</taxon>
        <taxon>Oryzoideae</taxon>
        <taxon>Oryzeae</taxon>
        <taxon>Oryzinae</taxon>
        <taxon>Oryza</taxon>
    </lineage>
</organism>
<dbReference type="Proteomes" id="UP000006038">
    <property type="component" value="Chromosome 6"/>
</dbReference>